<dbReference type="InterPro" id="IPR011009">
    <property type="entry name" value="Kinase-like_dom_sf"/>
</dbReference>
<evidence type="ECO:0000313" key="3">
    <source>
        <dbReference type="EMBL" id="VIO62101.1"/>
    </source>
</evidence>
<dbReference type="SMART" id="SM00066">
    <property type="entry name" value="GAL4"/>
    <property type="match status" value="1"/>
</dbReference>
<dbReference type="PROSITE" id="PS00463">
    <property type="entry name" value="ZN2_CY6_FUNGAL_1"/>
    <property type="match status" value="1"/>
</dbReference>
<dbReference type="SUPFAM" id="SSF56112">
    <property type="entry name" value="Protein kinase-like (PK-like)"/>
    <property type="match status" value="1"/>
</dbReference>
<evidence type="ECO:0000259" key="2">
    <source>
        <dbReference type="PROSITE" id="PS50048"/>
    </source>
</evidence>
<name>A0A4E9EH65_GIBZA</name>
<dbReference type="InterPro" id="IPR051678">
    <property type="entry name" value="AGP_Transferase"/>
</dbReference>
<protein>
    <recommendedName>
        <fullName evidence="2">Zn(2)-C6 fungal-type domain-containing protein</fullName>
    </recommendedName>
</protein>
<dbReference type="InterPro" id="IPR036864">
    <property type="entry name" value="Zn2-C6_fun-type_DNA-bd_sf"/>
</dbReference>
<evidence type="ECO:0000256" key="1">
    <source>
        <dbReference type="ARBA" id="ARBA00023242"/>
    </source>
</evidence>
<dbReference type="Pfam" id="PF00172">
    <property type="entry name" value="Zn_clus"/>
    <property type="match status" value="1"/>
</dbReference>
<dbReference type="PROSITE" id="PS50048">
    <property type="entry name" value="ZN2_CY6_FUNGAL_2"/>
    <property type="match status" value="1"/>
</dbReference>
<proteinExistence type="predicted"/>
<feature type="domain" description="Zn(2)-C6 fungal-type" evidence="2">
    <location>
        <begin position="19"/>
        <end position="49"/>
    </location>
</feature>
<dbReference type="PANTHER" id="PTHR21310:SF37">
    <property type="entry name" value="AMINOGLYCOSIDE PHOSPHOTRANSFERASE DOMAIN-CONTAINING PROTEIN"/>
    <property type="match status" value="1"/>
</dbReference>
<dbReference type="InterPro" id="IPR001138">
    <property type="entry name" value="Zn2Cys6_DnaBD"/>
</dbReference>
<organism evidence="3">
    <name type="scientific">Gibberella zeae</name>
    <name type="common">Wheat head blight fungus</name>
    <name type="synonym">Fusarium graminearum</name>
    <dbReference type="NCBI Taxonomy" id="5518"/>
    <lineage>
        <taxon>Eukaryota</taxon>
        <taxon>Fungi</taxon>
        <taxon>Dikarya</taxon>
        <taxon>Ascomycota</taxon>
        <taxon>Pezizomycotina</taxon>
        <taxon>Sordariomycetes</taxon>
        <taxon>Hypocreomycetidae</taxon>
        <taxon>Hypocreales</taxon>
        <taxon>Nectriaceae</taxon>
        <taxon>Fusarium</taxon>
    </lineage>
</organism>
<gene>
    <name evidence="3" type="ORF">FUG_LOCUS467889</name>
</gene>
<reference evidence="3" key="1">
    <citation type="submission" date="2019-04" db="EMBL/GenBank/DDBJ databases">
        <authorList>
            <person name="Melise S."/>
            <person name="Noan J."/>
            <person name="Okalmin O."/>
        </authorList>
    </citation>
    <scope>NUCLEOTIDE SEQUENCE</scope>
    <source>
        <strain evidence="3">FN9</strain>
    </source>
</reference>
<dbReference type="EMBL" id="CAAKMV010000158">
    <property type="protein sequence ID" value="VIO62101.1"/>
    <property type="molecule type" value="Genomic_DNA"/>
</dbReference>
<dbReference type="CDD" id="cd00067">
    <property type="entry name" value="GAL4"/>
    <property type="match status" value="1"/>
</dbReference>
<sequence>MAADKPPETRPSSTRSRNGCLQCRSRRVRCDEKRPSCNNCVIKKLACSYVPILPLRERRAATRPGEQTPWVVQKSTSLPPARIFARPGYDFLDPFDALPIKMPLKSKELLHYYKQSQLTGSKTVLQAGATIGPLPVNPNDCVASATRNPEVLQNTMLVSALHYAWNKGDLAAFEPTFLFHKIESIKQVNTWLTTSSRAKEILRCAKYISTLCFVECCLGNFAVAESHLNGLAIYLSTKDRETLRQECDCDVDLELTDRYLVVASNMIHSTKSRLAEVVPPEVISQPLDTDLEVPELSRMIHKMHLSEANGPELRLRAFRMVPFFFGSIPPGREPKDLDMFPAISILRPITELAMPTNSKDRGDPDIPMPWNVWNSGAPSKLLYTVITAHIQSFSNKIPLPNHGEPVYVSGWSGFCSAVDFYLTTVLAVCNQGLPPQRVLHYLKVDIIKRDLQNGPPLFDSMNTETRNLWFWKAFMCALSVFHAQSLTFDDKFDLILEELCVLIRSWMKYTRVSTWKDAHCILSYVVWPTGPVKRELCRELWQRISVSAMEQQIPETEINLVHQFKHQDVSERFKFELWQKRDSIAALIRHHLQLHAGDTCIVLPHEKWIHGCFNVCVQAQVTAGNSTKKFIFRCPIPPHAGQQYSGIIDEKVGCEVATYIWMQQHCPEIRIPDLFAFGFTDDSSFIHIQQTSIFTGLWRKAWKCIYQCLRYPVLSDYVRDKAAPAVGTAYMLLEYIGPETGEMLSLTWFDHWSDTARRKNLFAGMSRIMLSLARVPQQKIGSFRFNTLDCTIALSNRPLMCSLAIFEQQGTPRTIRQDQVYQNTDSFVSDMLTLHDNHLIHNPHAVRDEEDAEERITLRTLLRVLAHFFVLPERRSGPYLLQLTDFHQSNIFVDKEWNVTCMIDLEWICALPVEMMRVPFWLTNRRFERIVDHYEDFDDARKEFLSSMDQELEHVEVEHDIQITRTMRQSWDSKGVWYWACIESTNGWLFVLEDHIIPMFSSVKGLVDDLKQMYFFWQKDARKHIETKAADERRYQLKLRSLFQSSQQLPKE</sequence>
<dbReference type="Gene3D" id="4.10.240.10">
    <property type="entry name" value="Zn(2)-C6 fungal-type DNA-binding domain"/>
    <property type="match status" value="1"/>
</dbReference>
<keyword evidence="1" id="KW-0539">Nucleus</keyword>
<dbReference type="GO" id="GO:0000981">
    <property type="term" value="F:DNA-binding transcription factor activity, RNA polymerase II-specific"/>
    <property type="evidence" value="ECO:0007669"/>
    <property type="project" value="InterPro"/>
</dbReference>
<dbReference type="AlphaFoldDB" id="A0A4E9EH65"/>
<dbReference type="SUPFAM" id="SSF57701">
    <property type="entry name" value="Zn2/Cys6 DNA-binding domain"/>
    <property type="match status" value="1"/>
</dbReference>
<dbReference type="PANTHER" id="PTHR21310">
    <property type="entry name" value="AMINOGLYCOSIDE PHOSPHOTRANSFERASE-RELATED-RELATED"/>
    <property type="match status" value="1"/>
</dbReference>
<accession>A0A4E9EH65</accession>
<dbReference type="GO" id="GO:0008270">
    <property type="term" value="F:zinc ion binding"/>
    <property type="evidence" value="ECO:0007669"/>
    <property type="project" value="InterPro"/>
</dbReference>